<keyword evidence="13" id="KW-1185">Reference proteome</keyword>
<dbReference type="InterPro" id="IPR013083">
    <property type="entry name" value="Znf_RING/FYVE/PHD"/>
</dbReference>
<keyword evidence="2" id="KW-0808">Transferase</keyword>
<dbReference type="PANTHER" id="PTHR22770">
    <property type="entry name" value="UBIQUITIN CONJUGATING ENZYME 7 INTERACTING PROTEIN-RELATED"/>
    <property type="match status" value="1"/>
</dbReference>
<dbReference type="PROSITE" id="PS50089">
    <property type="entry name" value="ZF_RING_2"/>
    <property type="match status" value="1"/>
</dbReference>
<dbReference type="CDD" id="cd22585">
    <property type="entry name" value="Rcat_RBR_DEAH12-like"/>
    <property type="match status" value="1"/>
</dbReference>
<dbReference type="Proteomes" id="UP000703269">
    <property type="component" value="Unassembled WGS sequence"/>
</dbReference>
<evidence type="ECO:0000256" key="8">
    <source>
        <dbReference type="PROSITE-ProRule" id="PRU00175"/>
    </source>
</evidence>
<dbReference type="InterPro" id="IPR001841">
    <property type="entry name" value="Znf_RING"/>
</dbReference>
<dbReference type="Pfam" id="PF01485">
    <property type="entry name" value="IBR"/>
    <property type="match status" value="1"/>
</dbReference>
<dbReference type="PROSITE" id="PS51873">
    <property type="entry name" value="TRIAD"/>
    <property type="match status" value="1"/>
</dbReference>
<dbReference type="PROSITE" id="PS00518">
    <property type="entry name" value="ZF_RING_1"/>
    <property type="match status" value="1"/>
</dbReference>
<feature type="region of interest" description="Disordered" evidence="9">
    <location>
        <begin position="1"/>
        <end position="68"/>
    </location>
</feature>
<evidence type="ECO:0000256" key="9">
    <source>
        <dbReference type="SAM" id="MobiDB-lite"/>
    </source>
</evidence>
<feature type="domain" description="RING-type" evidence="10">
    <location>
        <begin position="490"/>
        <end position="535"/>
    </location>
</feature>
<dbReference type="GO" id="GO:0004842">
    <property type="term" value="F:ubiquitin-protein transferase activity"/>
    <property type="evidence" value="ECO:0007669"/>
    <property type="project" value="TreeGrafter"/>
</dbReference>
<keyword evidence="6" id="KW-0833">Ubl conjugation pathway</keyword>
<evidence type="ECO:0000313" key="13">
    <source>
        <dbReference type="Proteomes" id="UP000703269"/>
    </source>
</evidence>
<dbReference type="AlphaFoldDB" id="A0A9P3GDK8"/>
<evidence type="ECO:0000259" key="11">
    <source>
        <dbReference type="PROSITE" id="PS51873"/>
    </source>
</evidence>
<evidence type="ECO:0000256" key="3">
    <source>
        <dbReference type="ARBA" id="ARBA00022723"/>
    </source>
</evidence>
<dbReference type="PANTHER" id="PTHR22770:SF13">
    <property type="entry name" value="RING-TYPE DOMAIN-CONTAINING PROTEIN"/>
    <property type="match status" value="1"/>
</dbReference>
<feature type="compositionally biased region" description="Basic and acidic residues" evidence="9">
    <location>
        <begin position="768"/>
        <end position="795"/>
    </location>
</feature>
<dbReference type="GO" id="GO:0043161">
    <property type="term" value="P:proteasome-mediated ubiquitin-dependent protein catabolic process"/>
    <property type="evidence" value="ECO:0007669"/>
    <property type="project" value="TreeGrafter"/>
</dbReference>
<evidence type="ECO:0000256" key="5">
    <source>
        <dbReference type="ARBA" id="ARBA00022771"/>
    </source>
</evidence>
<dbReference type="Pfam" id="PF26200">
    <property type="entry name" value="Rcat_RNF216"/>
    <property type="match status" value="1"/>
</dbReference>
<keyword evidence="3" id="KW-0479">Metal-binding</keyword>
<keyword evidence="7" id="KW-0862">Zinc</keyword>
<dbReference type="GO" id="GO:0008270">
    <property type="term" value="F:zinc ion binding"/>
    <property type="evidence" value="ECO:0007669"/>
    <property type="project" value="UniProtKB-KW"/>
</dbReference>
<dbReference type="InterPro" id="IPR002867">
    <property type="entry name" value="IBR_dom"/>
</dbReference>
<dbReference type="EMBL" id="BPQB01000023">
    <property type="protein sequence ID" value="GJE91860.1"/>
    <property type="molecule type" value="Genomic_DNA"/>
</dbReference>
<dbReference type="InterPro" id="IPR027370">
    <property type="entry name" value="Znf-RING_euk"/>
</dbReference>
<proteinExistence type="predicted"/>
<sequence>MEERVREDRRREDERRREEEERNRQAEIERRRAQEHARQQAETQRRHEEQRARREAEQSAKREEQNRIDAARTITDTVDNCIVTFSAGLAVEAIIASFEVTRGRIMGLPQGVQARDIIALFERQGLARTSFAVGKAYRSNCAFISIDTSLVPHLDDLPPLQAVTLRFTPFKNSLADDGSGATAFGRTVSFQVVQRSSDPITLLTALETHLLQLPGVPRARSVRRERLSGGGDGRTSFSAEFDTWENARMFRDRLHGDRAFRLGGIACYYNRLFLPSKYSYPIFVSTPQYNVQKAQWDELAEACREARCELKVRNMPDGKVRLNLHGDVLEQVGPLKVRAEQLAQGTTINMWNRRLFDQATGQKLTDDLRDTTGALVEVDRRIKALRAYGPTRAVERAREQLEFYAEELAQKEYVKELTAQRTVRFFVEVGYPQLKETYGEDMVTLDLVSTPRKITVTGDEEIRHRLDRLFAESFSEWTSTSGTADVEHTCPICMCPATAPSALGCGHVYCTECLTHFVRSALEGDAFPLRCSGDEGRCGAPLAIAVLERFLHAGRFQQLLEAAFHAHIAQHPDTLRPCRTAGCTQLYAPLAARVAVQCPACFTRACGACGRAPHAGQSCEDAARDPSEAYLASAASGVRRCPRCAVPVFKDGGCQHVACRCGAHVCWRCLAAFDASDACYAHMGAAHGGIYEEDMEAAERRGHVARPEPAIPAEFVEEDRLARLQAGLEARPAPPVFVRRQQEVQARREAEYNAWAMDYNRRWGEDQGARADDMRRRREEAARRETERAEAERARQQRGGWCVVM</sequence>
<dbReference type="GO" id="GO:0097039">
    <property type="term" value="P:protein linear polyubiquitination"/>
    <property type="evidence" value="ECO:0007669"/>
    <property type="project" value="TreeGrafter"/>
</dbReference>
<dbReference type="InterPro" id="IPR044066">
    <property type="entry name" value="TRIAD_supradom"/>
</dbReference>
<comment type="pathway">
    <text evidence="1">Protein modification; protein ubiquitination.</text>
</comment>
<dbReference type="InterPro" id="IPR051628">
    <property type="entry name" value="LUBAC_E3_Ligases"/>
</dbReference>
<dbReference type="OrthoDB" id="1431934at2759"/>
<keyword evidence="4" id="KW-0677">Repeat</keyword>
<evidence type="ECO:0008006" key="14">
    <source>
        <dbReference type="Google" id="ProtNLM"/>
    </source>
</evidence>
<evidence type="ECO:0000256" key="4">
    <source>
        <dbReference type="ARBA" id="ARBA00022737"/>
    </source>
</evidence>
<dbReference type="GO" id="GO:0043130">
    <property type="term" value="F:ubiquitin binding"/>
    <property type="evidence" value="ECO:0007669"/>
    <property type="project" value="TreeGrafter"/>
</dbReference>
<keyword evidence="5 8" id="KW-0863">Zinc-finger</keyword>
<dbReference type="Gene3D" id="1.20.120.1750">
    <property type="match status" value="1"/>
</dbReference>
<dbReference type="InterPro" id="IPR017907">
    <property type="entry name" value="Znf_RING_CS"/>
</dbReference>
<feature type="region of interest" description="Disordered" evidence="9">
    <location>
        <begin position="768"/>
        <end position="796"/>
    </location>
</feature>
<feature type="domain" description="RING-type" evidence="11">
    <location>
        <begin position="486"/>
        <end position="693"/>
    </location>
</feature>
<comment type="caution">
    <text evidence="12">The sequence shown here is derived from an EMBL/GenBank/DDBJ whole genome shotgun (WGS) entry which is preliminary data.</text>
</comment>
<protein>
    <recommendedName>
        <fullName evidence="14">RING-type domain-containing protein</fullName>
    </recommendedName>
</protein>
<dbReference type="Gene3D" id="3.30.40.10">
    <property type="entry name" value="Zinc/RING finger domain, C3HC4 (zinc finger)"/>
    <property type="match status" value="1"/>
</dbReference>
<reference evidence="12 13" key="1">
    <citation type="submission" date="2021-08" db="EMBL/GenBank/DDBJ databases">
        <title>Draft Genome Sequence of Phanerochaete sordida strain YK-624.</title>
        <authorList>
            <person name="Mori T."/>
            <person name="Dohra H."/>
            <person name="Suzuki T."/>
            <person name="Kawagishi H."/>
            <person name="Hirai H."/>
        </authorList>
    </citation>
    <scope>NUCLEOTIDE SEQUENCE [LARGE SCALE GENOMIC DNA]</scope>
    <source>
        <strain evidence="12 13">YK-624</strain>
    </source>
</reference>
<dbReference type="CDD" id="cd20335">
    <property type="entry name" value="BRcat_RBR"/>
    <property type="match status" value="1"/>
</dbReference>
<evidence type="ECO:0000256" key="7">
    <source>
        <dbReference type="ARBA" id="ARBA00022833"/>
    </source>
</evidence>
<evidence type="ECO:0000256" key="2">
    <source>
        <dbReference type="ARBA" id="ARBA00022679"/>
    </source>
</evidence>
<name>A0A9P3GDK8_9APHY</name>
<dbReference type="Pfam" id="PF13445">
    <property type="entry name" value="zf-RING_UBOX"/>
    <property type="match status" value="1"/>
</dbReference>
<dbReference type="SUPFAM" id="SSF57850">
    <property type="entry name" value="RING/U-box"/>
    <property type="match status" value="2"/>
</dbReference>
<evidence type="ECO:0000256" key="6">
    <source>
        <dbReference type="ARBA" id="ARBA00022786"/>
    </source>
</evidence>
<accession>A0A9P3GDK8</accession>
<dbReference type="GO" id="GO:0000151">
    <property type="term" value="C:ubiquitin ligase complex"/>
    <property type="evidence" value="ECO:0007669"/>
    <property type="project" value="TreeGrafter"/>
</dbReference>
<evidence type="ECO:0000313" key="12">
    <source>
        <dbReference type="EMBL" id="GJE91860.1"/>
    </source>
</evidence>
<gene>
    <name evidence="12" type="ORF">PsYK624_080110</name>
</gene>
<evidence type="ECO:0000259" key="10">
    <source>
        <dbReference type="PROSITE" id="PS50089"/>
    </source>
</evidence>
<organism evidence="12 13">
    <name type="scientific">Phanerochaete sordida</name>
    <dbReference type="NCBI Taxonomy" id="48140"/>
    <lineage>
        <taxon>Eukaryota</taxon>
        <taxon>Fungi</taxon>
        <taxon>Dikarya</taxon>
        <taxon>Basidiomycota</taxon>
        <taxon>Agaricomycotina</taxon>
        <taxon>Agaricomycetes</taxon>
        <taxon>Polyporales</taxon>
        <taxon>Phanerochaetaceae</taxon>
        <taxon>Phanerochaete</taxon>
    </lineage>
</organism>
<evidence type="ECO:0000256" key="1">
    <source>
        <dbReference type="ARBA" id="ARBA00004906"/>
    </source>
</evidence>